<gene>
    <name evidence="3" type="ORF">G3T36_11715</name>
</gene>
<evidence type="ECO:0000256" key="1">
    <source>
        <dbReference type="SAM" id="MobiDB-lite"/>
    </source>
</evidence>
<feature type="region of interest" description="Disordered" evidence="1">
    <location>
        <begin position="50"/>
        <end position="79"/>
    </location>
</feature>
<keyword evidence="2" id="KW-0472">Membrane</keyword>
<keyword evidence="2" id="KW-0812">Transmembrane</keyword>
<proteinExistence type="predicted"/>
<sequence>MSFATAVLAQTETTTQLFMPPWGFGLTAIVIFAVLGFVIWTYRDVANRHSHRTGPHAAEHATAPGATHHGTGHPTESGH</sequence>
<comment type="caution">
    <text evidence="3">The sequence shown here is derived from an EMBL/GenBank/DDBJ whole genome shotgun (WGS) entry which is preliminary data.</text>
</comment>
<dbReference type="Proteomes" id="UP000474967">
    <property type="component" value="Unassembled WGS sequence"/>
</dbReference>
<keyword evidence="4" id="KW-1185">Reference proteome</keyword>
<protein>
    <submittedName>
        <fullName evidence="3">Uncharacterized protein</fullName>
    </submittedName>
</protein>
<name>A0A6L9XZ45_9MICO</name>
<evidence type="ECO:0000256" key="2">
    <source>
        <dbReference type="SAM" id="Phobius"/>
    </source>
</evidence>
<evidence type="ECO:0000313" key="4">
    <source>
        <dbReference type="Proteomes" id="UP000474967"/>
    </source>
</evidence>
<feature type="transmembrane region" description="Helical" evidence="2">
    <location>
        <begin position="22"/>
        <end position="42"/>
    </location>
</feature>
<evidence type="ECO:0000313" key="3">
    <source>
        <dbReference type="EMBL" id="NEN06535.1"/>
    </source>
</evidence>
<reference evidence="3 4" key="1">
    <citation type="journal article" date="2014" name="J. Microbiol.">
        <title>Diaminobutyricibacter tongyongensis gen. nov., sp. nov. and Homoserinibacter gongjuensis gen. nov., sp. nov. belong to the family Microbacteriaceae.</title>
        <authorList>
            <person name="Kim S.J."/>
            <person name="Ahn J.H."/>
            <person name="Weon H.Y."/>
            <person name="Hamada M."/>
            <person name="Suzuki K."/>
            <person name="Kwon S.W."/>
        </authorList>
    </citation>
    <scope>NUCLEOTIDE SEQUENCE [LARGE SCALE GENOMIC DNA]</scope>
    <source>
        <strain evidence="3 4">NBRC 108724</strain>
    </source>
</reference>
<dbReference type="EMBL" id="JAAGWY010000002">
    <property type="protein sequence ID" value="NEN06535.1"/>
    <property type="molecule type" value="Genomic_DNA"/>
</dbReference>
<accession>A0A6L9XZ45</accession>
<organism evidence="3 4">
    <name type="scientific">Leifsonia tongyongensis</name>
    <dbReference type="NCBI Taxonomy" id="1268043"/>
    <lineage>
        <taxon>Bacteria</taxon>
        <taxon>Bacillati</taxon>
        <taxon>Actinomycetota</taxon>
        <taxon>Actinomycetes</taxon>
        <taxon>Micrococcales</taxon>
        <taxon>Microbacteriaceae</taxon>
        <taxon>Leifsonia</taxon>
    </lineage>
</organism>
<dbReference type="RefSeq" id="WP_163289942.1">
    <property type="nucleotide sequence ID" value="NZ_JAAGWY010000002.1"/>
</dbReference>
<keyword evidence="2" id="KW-1133">Transmembrane helix</keyword>
<dbReference type="AlphaFoldDB" id="A0A6L9XZ45"/>